<dbReference type="InterPro" id="IPR041110">
    <property type="entry name" value="PBECR2"/>
</dbReference>
<feature type="domain" description="Phage-Barnase-EndoU-ColicinE5/D-RelE like nuclease 2" evidence="1">
    <location>
        <begin position="16"/>
        <end position="124"/>
    </location>
</feature>
<evidence type="ECO:0000259" key="1">
    <source>
        <dbReference type="Pfam" id="PF18810"/>
    </source>
</evidence>
<protein>
    <recommendedName>
        <fullName evidence="1">Phage-Barnase-EndoU-ColicinE5/D-RelE like nuclease 2 domain-containing protein</fullName>
    </recommendedName>
</protein>
<accession>A0A285RG18</accession>
<dbReference type="EMBL" id="OBMR01000002">
    <property type="protein sequence ID" value="SOB92619.1"/>
    <property type="molecule type" value="Genomic_DNA"/>
</dbReference>
<evidence type="ECO:0000313" key="2">
    <source>
        <dbReference type="EMBL" id="SOB92619.1"/>
    </source>
</evidence>
<organism evidence="2 3">
    <name type="scientific">Pseudobutyrivibrio ruminis DSM 9787</name>
    <dbReference type="NCBI Taxonomy" id="1123011"/>
    <lineage>
        <taxon>Bacteria</taxon>
        <taxon>Bacillati</taxon>
        <taxon>Bacillota</taxon>
        <taxon>Clostridia</taxon>
        <taxon>Lachnospirales</taxon>
        <taxon>Lachnospiraceae</taxon>
        <taxon>Pseudobutyrivibrio</taxon>
    </lineage>
</organism>
<name>A0A285RG18_9FIRM</name>
<dbReference type="AlphaFoldDB" id="A0A285RG18"/>
<dbReference type="Pfam" id="PF18810">
    <property type="entry name" value="PBECR2"/>
    <property type="match status" value="1"/>
</dbReference>
<gene>
    <name evidence="2" type="ORF">SAMN02910411_0944</name>
</gene>
<evidence type="ECO:0000313" key="3">
    <source>
        <dbReference type="Proteomes" id="UP000219563"/>
    </source>
</evidence>
<reference evidence="2 3" key="1">
    <citation type="submission" date="2017-08" db="EMBL/GenBank/DDBJ databases">
        <authorList>
            <person name="de Groot N.N."/>
        </authorList>
    </citation>
    <scope>NUCLEOTIDE SEQUENCE [LARGE SCALE GENOMIC DNA]</scope>
    <source>
        <strain evidence="2 3">DSM 9787</strain>
    </source>
</reference>
<dbReference type="RefSeq" id="WP_097075620.1">
    <property type="nucleotide sequence ID" value="NZ_OBMR01000002.1"/>
</dbReference>
<dbReference type="Proteomes" id="UP000219563">
    <property type="component" value="Unassembled WGS sequence"/>
</dbReference>
<proteinExistence type="predicted"/>
<sequence>MNIIAKLHKAIYNCVTEDIITDDVILTNERLQHIKQRHPDDYMLYLEYIKTTVEEPDYIIEANKPNSAVALKDILIDDNIHLKAVVRLATSTDNPEYKNSVITFQTIREKEWKRLLKNKAILYKKK</sequence>